<reference evidence="1" key="1">
    <citation type="journal article" date="2019" name="bioRxiv">
        <title>The Genome of the Zebra Mussel, Dreissena polymorpha: A Resource for Invasive Species Research.</title>
        <authorList>
            <person name="McCartney M.A."/>
            <person name="Auch B."/>
            <person name="Kono T."/>
            <person name="Mallez S."/>
            <person name="Zhang Y."/>
            <person name="Obille A."/>
            <person name="Becker A."/>
            <person name="Abrahante J.E."/>
            <person name="Garbe J."/>
            <person name="Badalamenti J.P."/>
            <person name="Herman A."/>
            <person name="Mangelson H."/>
            <person name="Liachko I."/>
            <person name="Sullivan S."/>
            <person name="Sone E.D."/>
            <person name="Koren S."/>
            <person name="Silverstein K.A.T."/>
            <person name="Beckman K.B."/>
            <person name="Gohl D.M."/>
        </authorList>
    </citation>
    <scope>NUCLEOTIDE SEQUENCE</scope>
    <source>
        <strain evidence="1">Duluth1</strain>
        <tissue evidence="1">Whole animal</tissue>
    </source>
</reference>
<comment type="caution">
    <text evidence="1">The sequence shown here is derived from an EMBL/GenBank/DDBJ whole genome shotgun (WGS) entry which is preliminary data.</text>
</comment>
<accession>A0A9D4FPV0</accession>
<keyword evidence="2" id="KW-1185">Reference proteome</keyword>
<organism evidence="1 2">
    <name type="scientific">Dreissena polymorpha</name>
    <name type="common">Zebra mussel</name>
    <name type="synonym">Mytilus polymorpha</name>
    <dbReference type="NCBI Taxonomy" id="45954"/>
    <lineage>
        <taxon>Eukaryota</taxon>
        <taxon>Metazoa</taxon>
        <taxon>Spiralia</taxon>
        <taxon>Lophotrochozoa</taxon>
        <taxon>Mollusca</taxon>
        <taxon>Bivalvia</taxon>
        <taxon>Autobranchia</taxon>
        <taxon>Heteroconchia</taxon>
        <taxon>Euheterodonta</taxon>
        <taxon>Imparidentia</taxon>
        <taxon>Neoheterodontei</taxon>
        <taxon>Myida</taxon>
        <taxon>Dreissenoidea</taxon>
        <taxon>Dreissenidae</taxon>
        <taxon>Dreissena</taxon>
    </lineage>
</organism>
<protein>
    <submittedName>
        <fullName evidence="1">Uncharacterized protein</fullName>
    </submittedName>
</protein>
<dbReference type="AlphaFoldDB" id="A0A9D4FPV0"/>
<sequence length="52" mass="5820">MDNRHFSFVFVQVADLLNNEMCFSHPKNAVVLPAFAMANCTSLFLGVMPESK</sequence>
<evidence type="ECO:0000313" key="1">
    <source>
        <dbReference type="EMBL" id="KAH3803244.1"/>
    </source>
</evidence>
<proteinExistence type="predicted"/>
<dbReference type="Proteomes" id="UP000828390">
    <property type="component" value="Unassembled WGS sequence"/>
</dbReference>
<name>A0A9D4FPV0_DREPO</name>
<evidence type="ECO:0000313" key="2">
    <source>
        <dbReference type="Proteomes" id="UP000828390"/>
    </source>
</evidence>
<dbReference type="EMBL" id="JAIWYP010000007">
    <property type="protein sequence ID" value="KAH3803244.1"/>
    <property type="molecule type" value="Genomic_DNA"/>
</dbReference>
<gene>
    <name evidence="1" type="ORF">DPMN_156946</name>
</gene>
<reference evidence="1" key="2">
    <citation type="submission" date="2020-11" db="EMBL/GenBank/DDBJ databases">
        <authorList>
            <person name="McCartney M.A."/>
            <person name="Auch B."/>
            <person name="Kono T."/>
            <person name="Mallez S."/>
            <person name="Becker A."/>
            <person name="Gohl D.M."/>
            <person name="Silverstein K.A.T."/>
            <person name="Koren S."/>
            <person name="Bechman K.B."/>
            <person name="Herman A."/>
            <person name="Abrahante J.E."/>
            <person name="Garbe J."/>
        </authorList>
    </citation>
    <scope>NUCLEOTIDE SEQUENCE</scope>
    <source>
        <strain evidence="1">Duluth1</strain>
        <tissue evidence="1">Whole animal</tissue>
    </source>
</reference>